<evidence type="ECO:0000256" key="2">
    <source>
        <dbReference type="ARBA" id="ARBA00022842"/>
    </source>
</evidence>
<dbReference type="RefSeq" id="WP_053787084.1">
    <property type="nucleotide sequence ID" value="NZ_CP165727.1"/>
</dbReference>
<evidence type="ECO:0000256" key="1">
    <source>
        <dbReference type="ARBA" id="ARBA00022723"/>
    </source>
</evidence>
<gene>
    <name evidence="5" type="ORF">AB5J51_20150</name>
</gene>
<feature type="domain" description="Transketolase-like C-terminal" evidence="4">
    <location>
        <begin position="36"/>
        <end position="128"/>
    </location>
</feature>
<dbReference type="SUPFAM" id="SSF52922">
    <property type="entry name" value="TK C-terminal domain-like"/>
    <property type="match status" value="1"/>
</dbReference>
<dbReference type="Gene3D" id="3.40.50.920">
    <property type="match status" value="1"/>
</dbReference>
<sequence length="150" mass="15463">MQRFPRPYGGPGEPGWSKRDSVVAEAEAEVQVRVDAEGAAPDVVLIATGSEMRIALDARAILHREGIAARVVTVPCPQPPAGARARVSVAAGSALGCYELLGEAGIPVRLDQCGARGAYTALHQQHGFSAARVAATARAGLARAGQREGA</sequence>
<proteinExistence type="predicted"/>
<dbReference type="GO" id="GO:0005829">
    <property type="term" value="C:cytosol"/>
    <property type="evidence" value="ECO:0007669"/>
    <property type="project" value="TreeGrafter"/>
</dbReference>
<evidence type="ECO:0000256" key="3">
    <source>
        <dbReference type="SAM" id="MobiDB-lite"/>
    </source>
</evidence>
<dbReference type="GO" id="GO:0006098">
    <property type="term" value="P:pentose-phosphate shunt"/>
    <property type="evidence" value="ECO:0007669"/>
    <property type="project" value="TreeGrafter"/>
</dbReference>
<dbReference type="InterPro" id="IPR009014">
    <property type="entry name" value="Transketo_C/PFOR_II"/>
</dbReference>
<dbReference type="PANTHER" id="PTHR43522:SF2">
    <property type="entry name" value="TRANSKETOLASE 1-RELATED"/>
    <property type="match status" value="1"/>
</dbReference>
<keyword evidence="2" id="KW-0460">Magnesium</keyword>
<dbReference type="InterPro" id="IPR055152">
    <property type="entry name" value="Transketolase-like_C_2"/>
</dbReference>
<organism evidence="5">
    <name type="scientific">Streptomyces sp. R33</name>
    <dbReference type="NCBI Taxonomy" id="3238629"/>
    <lineage>
        <taxon>Bacteria</taxon>
        <taxon>Bacillati</taxon>
        <taxon>Actinomycetota</taxon>
        <taxon>Actinomycetes</taxon>
        <taxon>Kitasatosporales</taxon>
        <taxon>Streptomycetaceae</taxon>
        <taxon>Streptomyces</taxon>
    </lineage>
</organism>
<keyword evidence="1" id="KW-0479">Metal-binding</keyword>
<dbReference type="InterPro" id="IPR033247">
    <property type="entry name" value="Transketolase_fam"/>
</dbReference>
<name>A0AB39Y5K3_9ACTN</name>
<protein>
    <submittedName>
        <fullName evidence="5">Transketolase C-terminal domain-containing protein</fullName>
    </submittedName>
</protein>
<dbReference type="PANTHER" id="PTHR43522">
    <property type="entry name" value="TRANSKETOLASE"/>
    <property type="match status" value="1"/>
</dbReference>
<reference evidence="5" key="1">
    <citation type="submission" date="2024-08" db="EMBL/GenBank/DDBJ databases">
        <authorList>
            <person name="Yu S.T."/>
        </authorList>
    </citation>
    <scope>NUCLEOTIDE SEQUENCE</scope>
    <source>
        <strain evidence="5">R33</strain>
    </source>
</reference>
<dbReference type="GO" id="GO:0046872">
    <property type="term" value="F:metal ion binding"/>
    <property type="evidence" value="ECO:0007669"/>
    <property type="project" value="UniProtKB-KW"/>
</dbReference>
<dbReference type="AlphaFoldDB" id="A0AB39Y5K3"/>
<feature type="region of interest" description="Disordered" evidence="3">
    <location>
        <begin position="1"/>
        <end position="20"/>
    </location>
</feature>
<dbReference type="GO" id="GO:0004802">
    <property type="term" value="F:transketolase activity"/>
    <property type="evidence" value="ECO:0007669"/>
    <property type="project" value="TreeGrafter"/>
</dbReference>
<dbReference type="Pfam" id="PF22613">
    <property type="entry name" value="Transketolase_C_1"/>
    <property type="match status" value="1"/>
</dbReference>
<dbReference type="EMBL" id="CP165727">
    <property type="protein sequence ID" value="XDV65099.1"/>
    <property type="molecule type" value="Genomic_DNA"/>
</dbReference>
<accession>A0AB39Y5K3</accession>
<evidence type="ECO:0000313" key="5">
    <source>
        <dbReference type="EMBL" id="XDV65099.1"/>
    </source>
</evidence>
<evidence type="ECO:0000259" key="4">
    <source>
        <dbReference type="Pfam" id="PF22613"/>
    </source>
</evidence>